<evidence type="ECO:0000259" key="1">
    <source>
        <dbReference type="Pfam" id="PF04248"/>
    </source>
</evidence>
<evidence type="ECO:0000313" key="3">
    <source>
        <dbReference type="Proteomes" id="UP000244900"/>
    </source>
</evidence>
<feature type="domain" description="DUF427" evidence="1">
    <location>
        <begin position="3"/>
        <end position="87"/>
    </location>
</feature>
<protein>
    <submittedName>
        <fullName evidence="2">DUF427 domain-containing protein</fullName>
    </submittedName>
</protein>
<dbReference type="RefSeq" id="WP_017946644.1">
    <property type="nucleotide sequence ID" value="NZ_CP029188.1"/>
</dbReference>
<dbReference type="KEGG" id="stir:DDW44_23970"/>
<name>A0A2S1SYI8_9ACTN</name>
<accession>A0A2S1SYI8</accession>
<evidence type="ECO:0000313" key="2">
    <source>
        <dbReference type="EMBL" id="AWI31490.1"/>
    </source>
</evidence>
<dbReference type="EMBL" id="CP029188">
    <property type="protein sequence ID" value="AWI31490.1"/>
    <property type="molecule type" value="Genomic_DNA"/>
</dbReference>
<dbReference type="AlphaFoldDB" id="A0A2S1SYI8"/>
<dbReference type="InterPro" id="IPR038694">
    <property type="entry name" value="DUF427_sf"/>
</dbReference>
<dbReference type="OrthoDB" id="285364at2"/>
<dbReference type="Pfam" id="PF04248">
    <property type="entry name" value="NTP_transf_9"/>
    <property type="match status" value="1"/>
</dbReference>
<reference evidence="2 3" key="1">
    <citation type="submission" date="2018-05" db="EMBL/GenBank/DDBJ databases">
        <title>Complete genome sequence of sponge-derived Streptomyces sp. HNM0039.</title>
        <authorList>
            <person name="Huang X."/>
            <person name="Zhou S."/>
        </authorList>
    </citation>
    <scope>NUCLEOTIDE SEQUENCE [LARGE SCALE GENOMIC DNA]</scope>
    <source>
        <strain evidence="2 3">HNM0039</strain>
    </source>
</reference>
<sequence length="100" mass="11407">MLRAIWNGTVIAEAERTVVVEGNHYFPPEALRRAYFTESRSRSLCFWKGLARYYDVTVDGRTMPDAAWYYPRPSPFARRIKGHVAFGWGVRVEGEPGPAA</sequence>
<dbReference type="Gene3D" id="2.170.150.40">
    <property type="entry name" value="Domain of unknown function (DUF427)"/>
    <property type="match status" value="1"/>
</dbReference>
<gene>
    <name evidence="2" type="ORF">DDW44_23970</name>
</gene>
<organism evidence="2 3">
    <name type="scientific">Streptomyces tirandamycinicus</name>
    <dbReference type="NCBI Taxonomy" id="2174846"/>
    <lineage>
        <taxon>Bacteria</taxon>
        <taxon>Bacillati</taxon>
        <taxon>Actinomycetota</taxon>
        <taxon>Actinomycetes</taxon>
        <taxon>Kitasatosporales</taxon>
        <taxon>Streptomycetaceae</taxon>
        <taxon>Streptomyces</taxon>
    </lineage>
</organism>
<keyword evidence="3" id="KW-1185">Reference proteome</keyword>
<dbReference type="InterPro" id="IPR007361">
    <property type="entry name" value="DUF427"/>
</dbReference>
<proteinExistence type="predicted"/>
<dbReference type="Proteomes" id="UP000244900">
    <property type="component" value="Chromosome"/>
</dbReference>
<dbReference type="PANTHER" id="PTHR34310:SF5">
    <property type="entry name" value="DUF427 DOMAIN PROTEIN (AFU_ORTHOLOGUE AFUA_3G02220)"/>
    <property type="match status" value="1"/>
</dbReference>
<dbReference type="PANTHER" id="PTHR34310">
    <property type="entry name" value="DUF427 DOMAIN PROTEIN (AFU_ORTHOLOGUE AFUA_3G02220)"/>
    <property type="match status" value="1"/>
</dbReference>